<evidence type="ECO:0000313" key="5">
    <source>
        <dbReference type="Proteomes" id="UP000634476"/>
    </source>
</evidence>
<gene>
    <name evidence="4" type="ORF">Pta02_60450</name>
</gene>
<proteinExistence type="inferred from homology"/>
<dbReference type="Pfam" id="PF00884">
    <property type="entry name" value="Sulfatase"/>
    <property type="match status" value="1"/>
</dbReference>
<dbReference type="InterPro" id="IPR050738">
    <property type="entry name" value="Sulfatase"/>
</dbReference>
<dbReference type="Gene3D" id="3.40.720.10">
    <property type="entry name" value="Alkaline Phosphatase, subunit A"/>
    <property type="match status" value="1"/>
</dbReference>
<dbReference type="EMBL" id="BOOK01000046">
    <property type="protein sequence ID" value="GII04037.1"/>
    <property type="molecule type" value="Genomic_DNA"/>
</dbReference>
<sequence length="621" mass="66769">MSALAVVHDAAVAFVLLAVARAVKFAGQAAARPVPGDGIWAAGLAAGPALAELAGGPVARAAACAAVLAVLATVWVGAAVWRTFTVEVGPLAFDGLVRSLFSREPSEVSWVRSWTLGFYRGSPGFALLPVPAVAWLAVAFLPPQTHPAARPVVVALLVTWLAVTPARTRAGAWLGCALAAATASAPAALDRPLEWWHPAVVLALLPACRPLRRRGLMRGSLAGDCLLPRPWPSPPRGPRTGAAGTRRAGTEGDGWRARAPRGSPYAGALRGHDVLLITLESVGRSHLARFTPGGASTPFVDALYARAVVSERHVVPSPLTTNAHVLLAHGRYRAAGESQVHRLTAAGYRTAYLTSARTSYNGLRDVITEAGYQILLDRSRLGGAVTDRELPRAGVDALLDELTASRASRRDPLFLHVHTHDTHVPYCVRDPRFRRRGEGRQERFLDAVEESDDNLRRLHRALIERGVLRDPLIVVTSDHGESFGSLGYHFHATAVTADQTLVPFALVHPALPPAVIPRSSHLDVLPTVLDLAGVPAAPAHGESLFHDDRPRRLALWAGRPMRRSTSCYGLIDGDRKLMIDLVTERCFETDWEDRSPRTLHGPERHHAAQLATAAMRRLGLD</sequence>
<evidence type="ECO:0000256" key="2">
    <source>
        <dbReference type="SAM" id="MobiDB-lite"/>
    </source>
</evidence>
<name>A0A8J3T0W3_9ACTN</name>
<protein>
    <recommendedName>
        <fullName evidence="3">Sulfatase N-terminal domain-containing protein</fullName>
    </recommendedName>
</protein>
<comment type="similarity">
    <text evidence="1">Belongs to the sulfatase family.</text>
</comment>
<dbReference type="PANTHER" id="PTHR42693:SF33">
    <property type="entry name" value="ARYLSULFATASE"/>
    <property type="match status" value="1"/>
</dbReference>
<dbReference type="InterPro" id="IPR017850">
    <property type="entry name" value="Alkaline_phosphatase_core_sf"/>
</dbReference>
<dbReference type="SUPFAM" id="SSF53649">
    <property type="entry name" value="Alkaline phosphatase-like"/>
    <property type="match status" value="1"/>
</dbReference>
<dbReference type="AlphaFoldDB" id="A0A8J3T0W3"/>
<dbReference type="Proteomes" id="UP000634476">
    <property type="component" value="Unassembled WGS sequence"/>
</dbReference>
<accession>A0A8J3T0W3</accession>
<dbReference type="InterPro" id="IPR000917">
    <property type="entry name" value="Sulfatase_N"/>
</dbReference>
<reference evidence="4" key="1">
    <citation type="submission" date="2021-01" db="EMBL/GenBank/DDBJ databases">
        <title>Whole genome shotgun sequence of Planobispora takensis NBRC 109077.</title>
        <authorList>
            <person name="Komaki H."/>
            <person name="Tamura T."/>
        </authorList>
    </citation>
    <scope>NUCLEOTIDE SEQUENCE</scope>
    <source>
        <strain evidence="4">NBRC 109077</strain>
    </source>
</reference>
<feature type="region of interest" description="Disordered" evidence="2">
    <location>
        <begin position="228"/>
        <end position="260"/>
    </location>
</feature>
<feature type="compositionally biased region" description="Low complexity" evidence="2">
    <location>
        <begin position="238"/>
        <end position="247"/>
    </location>
</feature>
<dbReference type="GO" id="GO:0004065">
    <property type="term" value="F:arylsulfatase activity"/>
    <property type="evidence" value="ECO:0007669"/>
    <property type="project" value="TreeGrafter"/>
</dbReference>
<evidence type="ECO:0000256" key="1">
    <source>
        <dbReference type="ARBA" id="ARBA00008779"/>
    </source>
</evidence>
<evidence type="ECO:0000313" key="4">
    <source>
        <dbReference type="EMBL" id="GII04037.1"/>
    </source>
</evidence>
<dbReference type="RefSeq" id="WP_203878309.1">
    <property type="nucleotide sequence ID" value="NZ_BOOK01000046.1"/>
</dbReference>
<keyword evidence="5" id="KW-1185">Reference proteome</keyword>
<organism evidence="4 5">
    <name type="scientific">Planobispora takensis</name>
    <dbReference type="NCBI Taxonomy" id="1367882"/>
    <lineage>
        <taxon>Bacteria</taxon>
        <taxon>Bacillati</taxon>
        <taxon>Actinomycetota</taxon>
        <taxon>Actinomycetes</taxon>
        <taxon>Streptosporangiales</taxon>
        <taxon>Streptosporangiaceae</taxon>
        <taxon>Planobispora</taxon>
    </lineage>
</organism>
<dbReference type="PANTHER" id="PTHR42693">
    <property type="entry name" value="ARYLSULFATASE FAMILY MEMBER"/>
    <property type="match status" value="1"/>
</dbReference>
<comment type="caution">
    <text evidence="4">The sequence shown here is derived from an EMBL/GenBank/DDBJ whole genome shotgun (WGS) entry which is preliminary data.</text>
</comment>
<feature type="domain" description="Sulfatase N-terminal" evidence="3">
    <location>
        <begin position="273"/>
        <end position="534"/>
    </location>
</feature>
<evidence type="ECO:0000259" key="3">
    <source>
        <dbReference type="Pfam" id="PF00884"/>
    </source>
</evidence>